<reference evidence="1" key="1">
    <citation type="submission" date="2022-07" db="EMBL/GenBank/DDBJ databases">
        <title>Phylogenomic reconstructions and comparative analyses of Kickxellomycotina fungi.</title>
        <authorList>
            <person name="Reynolds N.K."/>
            <person name="Stajich J.E."/>
            <person name="Barry K."/>
            <person name="Grigoriev I.V."/>
            <person name="Crous P."/>
            <person name="Smith M.E."/>
        </authorList>
    </citation>
    <scope>NUCLEOTIDE SEQUENCE</scope>
    <source>
        <strain evidence="1">Benny 63K</strain>
    </source>
</reference>
<evidence type="ECO:0000313" key="1">
    <source>
        <dbReference type="EMBL" id="KAJ1894670.1"/>
    </source>
</evidence>
<organism evidence="1 2">
    <name type="scientific">Kickxella alabastrina</name>
    <dbReference type="NCBI Taxonomy" id="61397"/>
    <lineage>
        <taxon>Eukaryota</taxon>
        <taxon>Fungi</taxon>
        <taxon>Fungi incertae sedis</taxon>
        <taxon>Zoopagomycota</taxon>
        <taxon>Kickxellomycotina</taxon>
        <taxon>Kickxellomycetes</taxon>
        <taxon>Kickxellales</taxon>
        <taxon>Kickxellaceae</taxon>
        <taxon>Kickxella</taxon>
    </lineage>
</organism>
<proteinExistence type="predicted"/>
<comment type="caution">
    <text evidence="1">The sequence shown here is derived from an EMBL/GenBank/DDBJ whole genome shotgun (WGS) entry which is preliminary data.</text>
</comment>
<accession>A0ACC1IG80</accession>
<dbReference type="EMBL" id="JANBPG010000663">
    <property type="protein sequence ID" value="KAJ1894670.1"/>
    <property type="molecule type" value="Genomic_DNA"/>
</dbReference>
<name>A0ACC1IG80_9FUNG</name>
<gene>
    <name evidence="1" type="ORF">LPJ66_005050</name>
</gene>
<protein>
    <submittedName>
        <fullName evidence="1">Uncharacterized protein</fullName>
    </submittedName>
</protein>
<sequence>MEHIVVFFAFVSPIAAFIASTHNGSVHGSYMSAGFMAIFYPVRFLRLHVVHSGVNWYSQANNLQSPSFTFLDAIYFVAMNSLDPNDTIPQNTFSIVISMAIVALIAFAVPSRVTRLVDLALKTSAYNKFVALPKASRHAVVCGHIELEPIRQFLHEFFNADHGPNIFNTTLVILHSEEPSMEMKAMLQDPAYANRVFYVKGRATSFSTLKKARVDLATCIYILARKHSHGSGIEEDAETVLIALALSAFGISGNQVRRIDGRLVTSPRKFQVFAQTLLPGSISHLAYLQTTRIMCVDEMRMGIMAQNCATPGFAALAYMLSTSVANHSDWDYTGVLNETIAKSAEDSWVKSYIHGISQEIYQVHVPKSLVGKSFFKATRYFYRCHGILIFSVGSFSQSRAPLNHMAHHPSFDTDSGYYQILLAPYNYTLEKYDMLFAISTDVQSVLNAMVYAERVSIRSAKIGKSSVRSNTAGLKIEVRSPSFMTNTPPPSPQLFLRRHLIGLLSVSNSARSTAATMPAENKSLVATIEEGIPVQGDSPRRMIAKPPGASNQIKSYTGNYISDSDSSYFSPGRKTIETVVHSSTYPPSVFPINSSATAQLHHDKFEGRRGDLVPQDIRDHIVICDASNLFPRNV</sequence>
<feature type="non-terminal residue" evidence="1">
    <location>
        <position position="634"/>
    </location>
</feature>
<keyword evidence="2" id="KW-1185">Reference proteome</keyword>
<dbReference type="Proteomes" id="UP001150581">
    <property type="component" value="Unassembled WGS sequence"/>
</dbReference>
<evidence type="ECO:0000313" key="2">
    <source>
        <dbReference type="Proteomes" id="UP001150581"/>
    </source>
</evidence>